<reference evidence="1 2" key="1">
    <citation type="submission" date="2024-01" db="EMBL/GenBank/DDBJ databases">
        <title>A draft genome for a cacao thread blight-causing isolate of Paramarasmius palmivorus.</title>
        <authorList>
            <person name="Baruah I.K."/>
            <person name="Bukari Y."/>
            <person name="Amoako-Attah I."/>
            <person name="Meinhardt L.W."/>
            <person name="Bailey B.A."/>
            <person name="Cohen S.P."/>
        </authorList>
    </citation>
    <scope>NUCLEOTIDE SEQUENCE [LARGE SCALE GENOMIC DNA]</scope>
    <source>
        <strain evidence="1 2">GH-12</strain>
    </source>
</reference>
<comment type="caution">
    <text evidence="1">The sequence shown here is derived from an EMBL/GenBank/DDBJ whole genome shotgun (WGS) entry which is preliminary data.</text>
</comment>
<dbReference type="Proteomes" id="UP001383192">
    <property type="component" value="Unassembled WGS sequence"/>
</dbReference>
<dbReference type="EMBL" id="JAYKXP010000020">
    <property type="protein sequence ID" value="KAK7047465.1"/>
    <property type="molecule type" value="Genomic_DNA"/>
</dbReference>
<dbReference type="AlphaFoldDB" id="A0AAW0D8I5"/>
<organism evidence="1 2">
    <name type="scientific">Paramarasmius palmivorus</name>
    <dbReference type="NCBI Taxonomy" id="297713"/>
    <lineage>
        <taxon>Eukaryota</taxon>
        <taxon>Fungi</taxon>
        <taxon>Dikarya</taxon>
        <taxon>Basidiomycota</taxon>
        <taxon>Agaricomycotina</taxon>
        <taxon>Agaricomycetes</taxon>
        <taxon>Agaricomycetidae</taxon>
        <taxon>Agaricales</taxon>
        <taxon>Marasmiineae</taxon>
        <taxon>Marasmiaceae</taxon>
        <taxon>Paramarasmius</taxon>
    </lineage>
</organism>
<name>A0AAW0D8I5_9AGAR</name>
<gene>
    <name evidence="1" type="ORF">VNI00_006696</name>
</gene>
<accession>A0AAW0D8I5</accession>
<evidence type="ECO:0000313" key="2">
    <source>
        <dbReference type="Proteomes" id="UP001383192"/>
    </source>
</evidence>
<proteinExistence type="predicted"/>
<evidence type="ECO:0000313" key="1">
    <source>
        <dbReference type="EMBL" id="KAK7047465.1"/>
    </source>
</evidence>
<keyword evidence="2" id="KW-1185">Reference proteome</keyword>
<sequence>MSSKPATLISAPNRILRYIERTSDGRGWKVADPDNLLPGLLYIPDDRMREILDVDRQFRSGTIPASTPIPVDHQNVIDAFNRDVHAEKFCSVDVAGDLVIPAVPVSDDIFFPTDKAVTDLGHTLSNTSLDPTIVAPTPPIAPAAIPAVQTAVPDVNMNAVTPDPIPPVPNADPAIRSTPSSQIRNERRFERFNRRMNYVAGQRQARRVRFMDEPDADPNSPFKALLTPENGAVLVHMFLKSARKDMLISNDIQRRRRFRMMQQQQQSALTASMGMEF</sequence>
<protein>
    <submittedName>
        <fullName evidence="1">Uncharacterized protein</fullName>
    </submittedName>
</protein>